<protein>
    <submittedName>
        <fullName evidence="4">Zinc metallo ase-like</fullName>
    </submittedName>
</protein>
<dbReference type="STRING" id="554055.A0A2P6V1P5"/>
<dbReference type="Proteomes" id="UP000239649">
    <property type="component" value="Unassembled WGS sequence"/>
</dbReference>
<dbReference type="EMBL" id="LHPF02000043">
    <property type="protein sequence ID" value="PSC68016.1"/>
    <property type="molecule type" value="Genomic_DNA"/>
</dbReference>
<dbReference type="CDD" id="cd17039">
    <property type="entry name" value="Ubl_ubiquitin_like"/>
    <property type="match status" value="1"/>
</dbReference>
<evidence type="ECO:0000256" key="1">
    <source>
        <dbReference type="SAM" id="MobiDB-lite"/>
    </source>
</evidence>
<feature type="domain" description="Ubiquitin-like" evidence="2">
    <location>
        <begin position="13"/>
        <end position="83"/>
    </location>
</feature>
<feature type="region of interest" description="Disordered" evidence="1">
    <location>
        <begin position="330"/>
        <end position="351"/>
    </location>
</feature>
<name>A0A2P6V1P5_9CHLO</name>
<feature type="region of interest" description="Disordered" evidence="1">
    <location>
        <begin position="385"/>
        <end position="434"/>
    </location>
</feature>
<dbReference type="OrthoDB" id="49605at2759"/>
<dbReference type="Pfam" id="PF08325">
    <property type="entry name" value="WLM"/>
    <property type="match status" value="1"/>
</dbReference>
<dbReference type="Gene3D" id="3.10.20.90">
    <property type="entry name" value="Phosphatidylinositol 3-kinase Catalytic Subunit, Chain A, domain 1"/>
    <property type="match status" value="1"/>
</dbReference>
<sequence length="434" mass="46107">MTGDPPRIAAQFGKHSATVAAPPTGSVRQLAEDCAAAFALDPQTVKLLVPAHGMLRLDDDRTLAEAGIQPGMRIKVLGSHAGAVAAVAAAEAASRDDRRPGFDTELRRDLRRAGLADGPGAAHLPQGPYTFHRFEAWQFPGLCPPPSEALKLLHRLAADPGIAGVMNKHRWTVGLLSEMPPAGKVGISPVCILGVNINAGQEVSLRLRTDDLKGFRRYDRIRETLLHELAHMVHSEHDAAFKTLNSQLRRECDEFDWRGAAARSLAGPAFEGSVGYDLPPERQTTMQQTAASSGQTLRQMGGGGAAAPADARLAAAEAALRRSGAAVGAAQGPASAGAQQQQQQQQQFRKGDRVLYRQRDGSLVEATIAAVDVSVQPPSYGIDLPSGYRETEASRLTPAPPAGQQQQQAEEVEGLGHRDAATEAKEAAVAELER</sequence>
<comment type="caution">
    <text evidence="4">The sequence shown here is derived from an EMBL/GenBank/DDBJ whole genome shotgun (WGS) entry which is preliminary data.</text>
</comment>
<evidence type="ECO:0000313" key="5">
    <source>
        <dbReference type="Proteomes" id="UP000239649"/>
    </source>
</evidence>
<feature type="region of interest" description="Disordered" evidence="1">
    <location>
        <begin position="289"/>
        <end position="308"/>
    </location>
</feature>
<reference evidence="4 5" key="1">
    <citation type="journal article" date="2018" name="Plant J.">
        <title>Genome sequences of Chlorella sorokiniana UTEX 1602 and Micractinium conductrix SAG 241.80: implications to maltose excretion by a green alga.</title>
        <authorList>
            <person name="Arriola M.B."/>
            <person name="Velmurugan N."/>
            <person name="Zhang Y."/>
            <person name="Plunkett M.H."/>
            <person name="Hondzo H."/>
            <person name="Barney B.M."/>
        </authorList>
    </citation>
    <scope>NUCLEOTIDE SEQUENCE [LARGE SCALE GENOMIC DNA]</scope>
    <source>
        <strain evidence="4 5">SAG 241.80</strain>
    </source>
</reference>
<dbReference type="PANTHER" id="PTHR47796">
    <property type="entry name" value="ZINC METALLOPROTEINASE-LIKE PROTEIN"/>
    <property type="match status" value="1"/>
</dbReference>
<feature type="compositionally biased region" description="Low complexity" evidence="1">
    <location>
        <begin position="330"/>
        <end position="347"/>
    </location>
</feature>
<evidence type="ECO:0000259" key="2">
    <source>
        <dbReference type="PROSITE" id="PS50053"/>
    </source>
</evidence>
<dbReference type="PANTHER" id="PTHR47796:SF1">
    <property type="entry name" value="OS08G0500800 PROTEIN"/>
    <property type="match status" value="1"/>
</dbReference>
<accession>A0A2P6V1P5</accession>
<proteinExistence type="predicted"/>
<dbReference type="InterPro" id="IPR013536">
    <property type="entry name" value="WLM_dom"/>
</dbReference>
<gene>
    <name evidence="4" type="ORF">C2E20_8303</name>
</gene>
<evidence type="ECO:0000259" key="3">
    <source>
        <dbReference type="PROSITE" id="PS51397"/>
    </source>
</evidence>
<organism evidence="4 5">
    <name type="scientific">Micractinium conductrix</name>
    <dbReference type="NCBI Taxonomy" id="554055"/>
    <lineage>
        <taxon>Eukaryota</taxon>
        <taxon>Viridiplantae</taxon>
        <taxon>Chlorophyta</taxon>
        <taxon>core chlorophytes</taxon>
        <taxon>Trebouxiophyceae</taxon>
        <taxon>Chlorellales</taxon>
        <taxon>Chlorellaceae</taxon>
        <taxon>Chlorella clade</taxon>
        <taxon>Micractinium</taxon>
    </lineage>
</organism>
<evidence type="ECO:0000313" key="4">
    <source>
        <dbReference type="EMBL" id="PSC68016.1"/>
    </source>
</evidence>
<dbReference type="SUPFAM" id="SSF54236">
    <property type="entry name" value="Ubiquitin-like"/>
    <property type="match status" value="1"/>
</dbReference>
<feature type="domain" description="WLM" evidence="3">
    <location>
        <begin position="122"/>
        <end position="324"/>
    </location>
</feature>
<keyword evidence="5" id="KW-1185">Reference proteome</keyword>
<feature type="compositionally biased region" description="Polar residues" evidence="1">
    <location>
        <begin position="289"/>
        <end position="298"/>
    </location>
</feature>
<feature type="compositionally biased region" description="Basic and acidic residues" evidence="1">
    <location>
        <begin position="414"/>
        <end position="434"/>
    </location>
</feature>
<dbReference type="InterPro" id="IPR000626">
    <property type="entry name" value="Ubiquitin-like_dom"/>
</dbReference>
<dbReference type="AlphaFoldDB" id="A0A2P6V1P5"/>
<dbReference type="InterPro" id="IPR029071">
    <property type="entry name" value="Ubiquitin-like_domsf"/>
</dbReference>
<dbReference type="PROSITE" id="PS51397">
    <property type="entry name" value="WLM"/>
    <property type="match status" value="1"/>
</dbReference>
<dbReference type="PROSITE" id="PS50053">
    <property type="entry name" value="UBIQUITIN_2"/>
    <property type="match status" value="1"/>
</dbReference>